<feature type="signal peptide" evidence="1">
    <location>
        <begin position="1"/>
        <end position="23"/>
    </location>
</feature>
<keyword evidence="1" id="KW-0732">Signal</keyword>
<reference evidence="2" key="1">
    <citation type="journal article" date="2018" name="PLoS Negl. Trop. Dis.">
        <title>Sialome diversity of ticks revealed by RNAseq of single tick salivary glands.</title>
        <authorList>
            <person name="Perner J."/>
            <person name="Kropackova S."/>
            <person name="Kopacek P."/>
            <person name="Ribeiro J.M."/>
        </authorList>
    </citation>
    <scope>NUCLEOTIDE SEQUENCE</scope>
    <source>
        <strain evidence="2">Siblings of single egg batch collected in Ceske Budejovice</strain>
        <tissue evidence="2">Salivary glands</tissue>
    </source>
</reference>
<dbReference type="EMBL" id="GEGO01005815">
    <property type="protein sequence ID" value="JAR89589.1"/>
    <property type="molecule type" value="Transcribed_RNA"/>
</dbReference>
<accession>A0A147BFL3</accession>
<evidence type="ECO:0000313" key="2">
    <source>
        <dbReference type="EMBL" id="JAR89589.1"/>
    </source>
</evidence>
<dbReference type="AlphaFoldDB" id="A0A147BFL3"/>
<proteinExistence type="predicted"/>
<name>A0A147BFL3_IXORI</name>
<protein>
    <submittedName>
        <fullName evidence="2">Putative secreted protein</fullName>
    </submittedName>
</protein>
<organism evidence="2">
    <name type="scientific">Ixodes ricinus</name>
    <name type="common">Common tick</name>
    <name type="synonym">Acarus ricinus</name>
    <dbReference type="NCBI Taxonomy" id="34613"/>
    <lineage>
        <taxon>Eukaryota</taxon>
        <taxon>Metazoa</taxon>
        <taxon>Ecdysozoa</taxon>
        <taxon>Arthropoda</taxon>
        <taxon>Chelicerata</taxon>
        <taxon>Arachnida</taxon>
        <taxon>Acari</taxon>
        <taxon>Parasitiformes</taxon>
        <taxon>Ixodida</taxon>
        <taxon>Ixodoidea</taxon>
        <taxon>Ixodidae</taxon>
        <taxon>Ixodinae</taxon>
        <taxon>Ixodes</taxon>
    </lineage>
</organism>
<evidence type="ECO:0000256" key="1">
    <source>
        <dbReference type="SAM" id="SignalP"/>
    </source>
</evidence>
<feature type="chain" id="PRO_5007542190" evidence="1">
    <location>
        <begin position="24"/>
        <end position="120"/>
    </location>
</feature>
<sequence>MLLSPIILSLLLLLLILIKVPSPLVLISACNTFDILIIIAAKHLAGQVINLKQNSSHQLAEKRTVLRVAIAAQSIPTIHRRDGCLPKRNAERLEELWLDRQVSVPTGLLSGQRGHVKNWV</sequence>